<dbReference type="Proteomes" id="UP000015530">
    <property type="component" value="Unassembled WGS sequence"/>
</dbReference>
<proteinExistence type="predicted"/>
<evidence type="ECO:0000313" key="2">
    <source>
        <dbReference type="Proteomes" id="UP000015530"/>
    </source>
</evidence>
<gene>
    <name evidence="1" type="ORF">CGLO_13256</name>
</gene>
<dbReference type="EMBL" id="AMYD01002891">
    <property type="protein sequence ID" value="EQB47579.1"/>
    <property type="molecule type" value="Genomic_DNA"/>
</dbReference>
<comment type="caution">
    <text evidence="1">The sequence shown here is derived from an EMBL/GenBank/DDBJ whole genome shotgun (WGS) entry which is preliminary data.</text>
</comment>
<dbReference type="HOGENOM" id="CLU_3435043_0_0_1"/>
<reference evidence="2" key="1">
    <citation type="journal article" date="2013" name="Mol. Plant Microbe Interact.">
        <title>Global aspects of pacC regulation of pathogenicity genes in Colletotrichum gloeosporioides as revealed by transcriptome analysis.</title>
        <authorList>
            <person name="Alkan N."/>
            <person name="Meng X."/>
            <person name="Friedlander G."/>
            <person name="Reuveni E."/>
            <person name="Sukno S."/>
            <person name="Sherman A."/>
            <person name="Thon M."/>
            <person name="Fluhr R."/>
            <person name="Prusky D."/>
        </authorList>
    </citation>
    <scope>NUCLEOTIDE SEQUENCE [LARGE SCALE GENOMIC DNA]</scope>
    <source>
        <strain evidence="2">Cg-14</strain>
    </source>
</reference>
<protein>
    <submittedName>
        <fullName evidence="1">Uncharacterized protein</fullName>
    </submittedName>
</protein>
<name>T0K6H3_COLGC</name>
<organism evidence="1 2">
    <name type="scientific">Colletotrichum gloeosporioides (strain Cg-14)</name>
    <name type="common">Anthracnose fungus</name>
    <name type="synonym">Glomerella cingulata</name>
    <dbReference type="NCBI Taxonomy" id="1237896"/>
    <lineage>
        <taxon>Eukaryota</taxon>
        <taxon>Fungi</taxon>
        <taxon>Dikarya</taxon>
        <taxon>Ascomycota</taxon>
        <taxon>Pezizomycotina</taxon>
        <taxon>Sordariomycetes</taxon>
        <taxon>Hypocreomycetidae</taxon>
        <taxon>Glomerellales</taxon>
        <taxon>Glomerellaceae</taxon>
        <taxon>Colletotrichum</taxon>
        <taxon>Colletotrichum gloeosporioides species complex</taxon>
    </lineage>
</organism>
<accession>T0K6H3</accession>
<evidence type="ECO:0000313" key="1">
    <source>
        <dbReference type="EMBL" id="EQB47579.1"/>
    </source>
</evidence>
<sequence length="14" mass="1753">MRCSVPMQRFRNDL</sequence>